<evidence type="ECO:0000313" key="2">
    <source>
        <dbReference type="Proteomes" id="UP000023152"/>
    </source>
</evidence>
<comment type="caution">
    <text evidence="1">The sequence shown here is derived from an EMBL/GenBank/DDBJ whole genome shotgun (WGS) entry which is preliminary data.</text>
</comment>
<dbReference type="GO" id="GO:0005525">
    <property type="term" value="F:GTP binding"/>
    <property type="evidence" value="ECO:0007669"/>
    <property type="project" value="InterPro"/>
</dbReference>
<protein>
    <submittedName>
        <fullName evidence="1">Uncharacterized protein</fullName>
    </submittedName>
</protein>
<dbReference type="OrthoDB" id="207081at2759"/>
<gene>
    <name evidence="1" type="ORF">RFI_09962</name>
</gene>
<name>X6NP63_RETFI</name>
<dbReference type="AlphaFoldDB" id="X6NP63"/>
<reference evidence="1 2" key="1">
    <citation type="journal article" date="2013" name="Curr. Biol.">
        <title>The Genome of the Foraminiferan Reticulomyxa filosa.</title>
        <authorList>
            <person name="Glockner G."/>
            <person name="Hulsmann N."/>
            <person name="Schleicher M."/>
            <person name="Noegel A.A."/>
            <person name="Eichinger L."/>
            <person name="Gallinger C."/>
            <person name="Pawlowski J."/>
            <person name="Sierra R."/>
            <person name="Euteneuer U."/>
            <person name="Pillet L."/>
            <person name="Moustafa A."/>
            <person name="Platzer M."/>
            <person name="Groth M."/>
            <person name="Szafranski K."/>
            <person name="Schliwa M."/>
        </authorList>
    </citation>
    <scope>NUCLEOTIDE SEQUENCE [LARGE SCALE GENOMIC DNA]</scope>
</reference>
<dbReference type="InterPro" id="IPR027417">
    <property type="entry name" value="P-loop_NTPase"/>
</dbReference>
<sequence length="141" mass="16095">MPWTYKTSEETVKLEIWDVVDKAIVAELENDSEIPLPHPIANGQPMDASCVDVYKVQFDSANIPNIFTYHNLSGTNAVIFMVDPTQKWTLEYVKNRLPEVNENIDVLILVKSVLCCLQNNFVLLTKSKKSCFKINFEQNSL</sequence>
<dbReference type="GO" id="GO:0005634">
    <property type="term" value="C:nucleus"/>
    <property type="evidence" value="ECO:0007669"/>
    <property type="project" value="TreeGrafter"/>
</dbReference>
<organism evidence="1 2">
    <name type="scientific">Reticulomyxa filosa</name>
    <dbReference type="NCBI Taxonomy" id="46433"/>
    <lineage>
        <taxon>Eukaryota</taxon>
        <taxon>Sar</taxon>
        <taxon>Rhizaria</taxon>
        <taxon>Retaria</taxon>
        <taxon>Foraminifera</taxon>
        <taxon>Monothalamids</taxon>
        <taxon>Reticulomyxidae</taxon>
        <taxon>Reticulomyxa</taxon>
    </lineage>
</organism>
<accession>X6NP63</accession>
<proteinExistence type="predicted"/>
<dbReference type="Gene3D" id="3.40.50.300">
    <property type="entry name" value="P-loop containing nucleotide triphosphate hydrolases"/>
    <property type="match status" value="1"/>
</dbReference>
<dbReference type="GO" id="GO:0005829">
    <property type="term" value="C:cytosol"/>
    <property type="evidence" value="ECO:0007669"/>
    <property type="project" value="TreeGrafter"/>
</dbReference>
<dbReference type="PANTHER" id="PTHR14932">
    <property type="entry name" value="RAS GTPASE-RELATED"/>
    <property type="match status" value="1"/>
</dbReference>
<dbReference type="Proteomes" id="UP000023152">
    <property type="component" value="Unassembled WGS sequence"/>
</dbReference>
<dbReference type="PANTHER" id="PTHR14932:SF1">
    <property type="entry name" value="RAB-LIKE PROTEIN 6"/>
    <property type="match status" value="1"/>
</dbReference>
<keyword evidence="2" id="KW-1185">Reference proteome</keyword>
<evidence type="ECO:0000313" key="1">
    <source>
        <dbReference type="EMBL" id="ETO27162.1"/>
    </source>
</evidence>
<dbReference type="EMBL" id="ASPP01007421">
    <property type="protein sequence ID" value="ETO27162.1"/>
    <property type="molecule type" value="Genomic_DNA"/>
</dbReference>
<dbReference type="InterPro" id="IPR040385">
    <property type="entry name" value="RABL6"/>
</dbReference>